<dbReference type="KEGG" id="rev:HUE57_09600"/>
<evidence type="ECO:0000256" key="4">
    <source>
        <dbReference type="ARBA" id="ARBA00022989"/>
    </source>
</evidence>
<dbReference type="GO" id="GO:0005886">
    <property type="term" value="C:plasma membrane"/>
    <property type="evidence" value="ECO:0007669"/>
    <property type="project" value="UniProtKB-SubCell"/>
</dbReference>
<protein>
    <submittedName>
        <fullName evidence="7">YihY/virulence factor BrkB family protein</fullName>
    </submittedName>
</protein>
<keyword evidence="2" id="KW-1003">Cell membrane</keyword>
<name>A0A6N0HVV8_9GAMM</name>
<evidence type="ECO:0000256" key="6">
    <source>
        <dbReference type="SAM" id="Phobius"/>
    </source>
</evidence>
<dbReference type="InterPro" id="IPR017039">
    <property type="entry name" value="Virul_fac_BrkB"/>
</dbReference>
<reference evidence="7 8" key="1">
    <citation type="submission" date="2020-05" db="EMBL/GenBank/DDBJ databases">
        <title>Horizontal transmission and recombination maintain forever young bacterial symbiont genomes.</title>
        <authorList>
            <person name="Russell S.L."/>
            <person name="Pepper-Tunick E."/>
            <person name="Svedberg J."/>
            <person name="Byrne A."/>
            <person name="Ruelas Castillo J."/>
            <person name="Vollmers C."/>
            <person name="Beinart R.A."/>
            <person name="Corbett-Detig R."/>
        </authorList>
    </citation>
    <scope>NUCLEOTIDE SEQUENCE [LARGE SCALE GENOMIC DNA]</scope>
    <source>
        <strain evidence="7">Santa_Monica_outfall</strain>
    </source>
</reference>
<accession>A0A6N0HVV8</accession>
<dbReference type="Proteomes" id="UP000509658">
    <property type="component" value="Chromosome"/>
</dbReference>
<dbReference type="RefSeq" id="WP_172840327.1">
    <property type="nucleotide sequence ID" value="NZ_CP054491.1"/>
</dbReference>
<organism evidence="7 8">
    <name type="scientific">Candidatus Reidiella endopervernicosa</name>
    <dbReference type="NCBI Taxonomy" id="2738883"/>
    <lineage>
        <taxon>Bacteria</taxon>
        <taxon>Pseudomonadati</taxon>
        <taxon>Pseudomonadota</taxon>
        <taxon>Gammaproteobacteria</taxon>
        <taxon>Candidatus Reidiella</taxon>
    </lineage>
</organism>
<evidence type="ECO:0000256" key="2">
    <source>
        <dbReference type="ARBA" id="ARBA00022475"/>
    </source>
</evidence>
<dbReference type="AlphaFoldDB" id="A0A6N0HVV8"/>
<gene>
    <name evidence="7" type="ORF">HUE57_09600</name>
</gene>
<evidence type="ECO:0000256" key="1">
    <source>
        <dbReference type="ARBA" id="ARBA00004651"/>
    </source>
</evidence>
<dbReference type="PANTHER" id="PTHR30213">
    <property type="entry name" value="INNER MEMBRANE PROTEIN YHJD"/>
    <property type="match status" value="1"/>
</dbReference>
<dbReference type="Gene3D" id="1.10.10.10">
    <property type="entry name" value="Winged helix-like DNA-binding domain superfamily/Winged helix DNA-binding domain"/>
    <property type="match status" value="1"/>
</dbReference>
<dbReference type="InterPro" id="IPR036388">
    <property type="entry name" value="WH-like_DNA-bd_sf"/>
</dbReference>
<feature type="transmembrane region" description="Helical" evidence="6">
    <location>
        <begin position="157"/>
        <end position="182"/>
    </location>
</feature>
<comment type="subcellular location">
    <subcellularLocation>
        <location evidence="1">Cell membrane</location>
        <topology evidence="1">Multi-pass membrane protein</topology>
    </subcellularLocation>
</comment>
<keyword evidence="8" id="KW-1185">Reference proteome</keyword>
<keyword evidence="3 6" id="KW-0812">Transmembrane</keyword>
<feature type="transmembrane region" description="Helical" evidence="6">
    <location>
        <begin position="235"/>
        <end position="256"/>
    </location>
</feature>
<feature type="transmembrane region" description="Helical" evidence="6">
    <location>
        <begin position="262"/>
        <end position="295"/>
    </location>
</feature>
<evidence type="ECO:0000256" key="5">
    <source>
        <dbReference type="ARBA" id="ARBA00023136"/>
    </source>
</evidence>
<sequence>MTPKSPIKDRIINALWNVDLAQTPVWKRALIQVIRLFYAVIRDLGDGQLTLRAMSLVYTTLLSLVPLLAVSFSVLKGFGVHNQVEPALLNILSFMGDQGVEIAGRIIGFVDNVKVGVLGSLGLALLLYTVISLLQKIETSFNYTWRVKSLRPASQRFSGYLSVVMIGPVLIFTALGLTTTMSSNAVTQELMAIEPFGTTLRVISRLIPYMMIIGAFTFIYIIVPNAKVKIRSALIGGFVSGILWETSGWIFAAFLVSSTKQAAIYSAFASLILFMFWLYLCWLILLIGASIAFYHQHPEHLATPRRNLRLSNRLKEKLTLQVAYLIGTHYYQERPAWTREALSKKLKVPMELVDSITQCLQHKALLTRSKEKPYGFVPTRPLEAIEIDTLLDAVRSDDEGPYLRPDRLAHDMPVENLVKELDKARSDALKGRTVKDLASGTGRHRSSRVD</sequence>
<dbReference type="Pfam" id="PF03631">
    <property type="entry name" value="Virul_fac_BrkB"/>
    <property type="match status" value="1"/>
</dbReference>
<keyword evidence="5 6" id="KW-0472">Membrane</keyword>
<proteinExistence type="predicted"/>
<feature type="transmembrane region" description="Helical" evidence="6">
    <location>
        <begin position="202"/>
        <end position="223"/>
    </location>
</feature>
<dbReference type="NCBIfam" id="TIGR00765">
    <property type="entry name" value="yihY_not_rbn"/>
    <property type="match status" value="1"/>
</dbReference>
<keyword evidence="4 6" id="KW-1133">Transmembrane helix</keyword>
<feature type="transmembrane region" description="Helical" evidence="6">
    <location>
        <begin position="115"/>
        <end position="137"/>
    </location>
</feature>
<evidence type="ECO:0000313" key="7">
    <source>
        <dbReference type="EMBL" id="QKQ26503.1"/>
    </source>
</evidence>
<dbReference type="PANTHER" id="PTHR30213:SF0">
    <property type="entry name" value="UPF0761 MEMBRANE PROTEIN YIHY"/>
    <property type="match status" value="1"/>
</dbReference>
<feature type="transmembrane region" description="Helical" evidence="6">
    <location>
        <begin position="56"/>
        <end position="75"/>
    </location>
</feature>
<dbReference type="EMBL" id="CP054491">
    <property type="protein sequence ID" value="QKQ26503.1"/>
    <property type="molecule type" value="Genomic_DNA"/>
</dbReference>
<evidence type="ECO:0000313" key="8">
    <source>
        <dbReference type="Proteomes" id="UP000509658"/>
    </source>
</evidence>
<evidence type="ECO:0000256" key="3">
    <source>
        <dbReference type="ARBA" id="ARBA00022692"/>
    </source>
</evidence>